<dbReference type="RefSeq" id="WP_117417612.1">
    <property type="nucleotide sequence ID" value="NZ_QOHO01000043.1"/>
</dbReference>
<comment type="caution">
    <text evidence="1">The sequence shown here is derived from an EMBL/GenBank/DDBJ whole genome shotgun (WGS) entry which is preliminary data.</text>
</comment>
<sequence>MRTISITEALNELKLYDSKITKAITNASFVGGAKKSSDKIGVVSKDIFNERAKATYQSSIDLIANRNSLKSAIVKSNAITEVQVADKVMTVAEAIERKNSIEYEETLLSEMKRQYANASELVNKENKKVDNKVDELLATLIGKDSDKKISKEDQEAIEKPYRDKNEFELIDPIEIYNKIVKLEEEIDNFKSQVDTQLVISNAITKIAIDF</sequence>
<evidence type="ECO:0000313" key="1">
    <source>
        <dbReference type="EMBL" id="RFZ78238.1"/>
    </source>
</evidence>
<dbReference type="EMBL" id="QOHO01000043">
    <property type="protein sequence ID" value="RFZ78238.1"/>
    <property type="molecule type" value="Genomic_DNA"/>
</dbReference>
<organism evidence="1 2">
    <name type="scientific">Lacrimispora amygdalina</name>
    <dbReference type="NCBI Taxonomy" id="253257"/>
    <lineage>
        <taxon>Bacteria</taxon>
        <taxon>Bacillati</taxon>
        <taxon>Bacillota</taxon>
        <taxon>Clostridia</taxon>
        <taxon>Lachnospirales</taxon>
        <taxon>Lachnospiraceae</taxon>
        <taxon>Lacrimispora</taxon>
    </lineage>
</organism>
<name>A0A3E2NB45_9FIRM</name>
<protein>
    <submittedName>
        <fullName evidence="1">Uncharacterized protein</fullName>
    </submittedName>
</protein>
<evidence type="ECO:0000313" key="2">
    <source>
        <dbReference type="Proteomes" id="UP000260680"/>
    </source>
</evidence>
<accession>A0A3E2NB45</accession>
<dbReference type="AlphaFoldDB" id="A0A3E2NB45"/>
<reference evidence="1 2" key="1">
    <citation type="submission" date="2018-07" db="EMBL/GenBank/DDBJ databases">
        <title>New species, Clostridium PI-S10-A1B.</title>
        <authorList>
            <person name="Krishna G."/>
            <person name="Summeta K."/>
            <person name="Shikha S."/>
            <person name="Prabhu P.B."/>
            <person name="Suresh K."/>
        </authorList>
    </citation>
    <scope>NUCLEOTIDE SEQUENCE [LARGE SCALE GENOMIC DNA]</scope>
    <source>
        <strain evidence="1 2">PI-S10-A1B</strain>
    </source>
</reference>
<gene>
    <name evidence="1" type="ORF">DS742_14070</name>
</gene>
<dbReference type="Proteomes" id="UP000260680">
    <property type="component" value="Unassembled WGS sequence"/>
</dbReference>
<dbReference type="OrthoDB" id="2086746at2"/>
<proteinExistence type="predicted"/>